<evidence type="ECO:0000256" key="1">
    <source>
        <dbReference type="ARBA" id="ARBA00022833"/>
    </source>
</evidence>
<dbReference type="RefSeq" id="WP_102237603.1">
    <property type="nucleotide sequence ID" value="NZ_PNHK01000001.1"/>
</dbReference>
<proteinExistence type="predicted"/>
<dbReference type="AlphaFoldDB" id="A0A2N6VP69"/>
<sequence length="318" mass="35220">MYSGLRLLAVHAHPDDESSKGAATTALYTSLGARVLIATMTGGEAGDILNPALADSPAAERDIAELRRREMANAASILGAEHQWVGFVDSGLPDGDFETQVPHGCFYRVPAHVAARPLVNIIRRFKPHVITTYDELGGYPHPDHIHTHTVTMEAVRAAADQTERPELGEPWNVQKVYYNQDLAPAKWMRVHALLEEKGLESPLEGMVKKYQERPGRETWLTARIESQEFMDTARRALLAHATQIDPNGGFFSDIRKLASEYWPTEEFELAVDNTGRDLDPRTDFAESDLFAGVTQEDGTVVGDDELKRACAQRSGEQS</sequence>
<reference evidence="2 3" key="1">
    <citation type="submission" date="2017-09" db="EMBL/GenBank/DDBJ databases">
        <title>Bacterial strain isolated from the female urinary microbiota.</title>
        <authorList>
            <person name="Thomas-White K."/>
            <person name="Kumar N."/>
            <person name="Forster S."/>
            <person name="Putonti C."/>
            <person name="Lawley T."/>
            <person name="Wolfe A.J."/>
        </authorList>
    </citation>
    <scope>NUCLEOTIDE SEQUENCE [LARGE SCALE GENOMIC DNA]</scope>
    <source>
        <strain evidence="2 3">UMB1301</strain>
    </source>
</reference>
<dbReference type="InterPro" id="IPR024078">
    <property type="entry name" value="LmbE-like_dom_sf"/>
</dbReference>
<comment type="caution">
    <text evidence="2">The sequence shown here is derived from an EMBL/GenBank/DDBJ whole genome shotgun (WGS) entry which is preliminary data.</text>
</comment>
<evidence type="ECO:0000313" key="2">
    <source>
        <dbReference type="EMBL" id="PMD05945.1"/>
    </source>
</evidence>
<dbReference type="Gene3D" id="3.40.50.10320">
    <property type="entry name" value="LmbE-like"/>
    <property type="match status" value="1"/>
</dbReference>
<keyword evidence="1" id="KW-0862">Zinc</keyword>
<dbReference type="SUPFAM" id="SSF102588">
    <property type="entry name" value="LmbE-like"/>
    <property type="match status" value="1"/>
</dbReference>
<dbReference type="NCBIfam" id="TIGR03446">
    <property type="entry name" value="mycothiol_Mca"/>
    <property type="match status" value="1"/>
</dbReference>
<accession>A0A2N6VP69</accession>
<dbReference type="InterPro" id="IPR003737">
    <property type="entry name" value="GlcNAc_PI_deacetylase-related"/>
</dbReference>
<dbReference type="GO" id="GO:0016811">
    <property type="term" value="F:hydrolase activity, acting on carbon-nitrogen (but not peptide) bonds, in linear amides"/>
    <property type="evidence" value="ECO:0007669"/>
    <property type="project" value="TreeGrafter"/>
</dbReference>
<dbReference type="EMBL" id="PNHK01000001">
    <property type="protein sequence ID" value="PMD05945.1"/>
    <property type="molecule type" value="Genomic_DNA"/>
</dbReference>
<evidence type="ECO:0000313" key="3">
    <source>
        <dbReference type="Proteomes" id="UP000235598"/>
    </source>
</evidence>
<name>A0A2N6VP69_9MICO</name>
<dbReference type="GO" id="GO:0010126">
    <property type="term" value="P:mycothiol metabolic process"/>
    <property type="evidence" value="ECO:0007669"/>
    <property type="project" value="InterPro"/>
</dbReference>
<dbReference type="PANTHER" id="PTHR12993">
    <property type="entry name" value="N-ACETYLGLUCOSAMINYL-PHOSPHATIDYLINOSITOL DE-N-ACETYLASE-RELATED"/>
    <property type="match status" value="1"/>
</dbReference>
<dbReference type="PANTHER" id="PTHR12993:SF11">
    <property type="entry name" value="N-ACETYLGLUCOSAMINYL-PHOSPHATIDYLINOSITOL DE-N-ACETYLASE"/>
    <property type="match status" value="1"/>
</dbReference>
<protein>
    <submittedName>
        <fullName evidence="2">Mycothiol conjugate amidase Mca</fullName>
    </submittedName>
</protein>
<dbReference type="InterPro" id="IPR017811">
    <property type="entry name" value="Mca"/>
</dbReference>
<dbReference type="OrthoDB" id="158614at2"/>
<gene>
    <name evidence="2" type="primary">mca</name>
    <name evidence="2" type="ORF">CJ199_00600</name>
</gene>
<dbReference type="Proteomes" id="UP000235598">
    <property type="component" value="Unassembled WGS sequence"/>
</dbReference>
<dbReference type="Pfam" id="PF02585">
    <property type="entry name" value="PIG-L"/>
    <property type="match status" value="1"/>
</dbReference>
<organism evidence="2 3">
    <name type="scientific">Brevibacterium paucivorans</name>
    <dbReference type="NCBI Taxonomy" id="170994"/>
    <lineage>
        <taxon>Bacteria</taxon>
        <taxon>Bacillati</taxon>
        <taxon>Actinomycetota</taxon>
        <taxon>Actinomycetes</taxon>
        <taxon>Micrococcales</taxon>
        <taxon>Brevibacteriaceae</taxon>
        <taxon>Brevibacterium</taxon>
    </lineage>
</organism>